<reference evidence="2" key="1">
    <citation type="journal article" date="2012" name="Nat. Biotechnol.">
        <title>Reference genome sequence of the model plant Setaria.</title>
        <authorList>
            <person name="Bennetzen J.L."/>
            <person name="Schmutz J."/>
            <person name="Wang H."/>
            <person name="Percifield R."/>
            <person name="Hawkins J."/>
            <person name="Pontaroli A.C."/>
            <person name="Estep M."/>
            <person name="Feng L."/>
            <person name="Vaughn J.N."/>
            <person name="Grimwood J."/>
            <person name="Jenkins J."/>
            <person name="Barry K."/>
            <person name="Lindquist E."/>
            <person name="Hellsten U."/>
            <person name="Deshpande S."/>
            <person name="Wang X."/>
            <person name="Wu X."/>
            <person name="Mitros T."/>
            <person name="Triplett J."/>
            <person name="Yang X."/>
            <person name="Ye C.Y."/>
            <person name="Mauro-Herrera M."/>
            <person name="Wang L."/>
            <person name="Li P."/>
            <person name="Sharma M."/>
            <person name="Sharma R."/>
            <person name="Ronald P.C."/>
            <person name="Panaud O."/>
            <person name="Kellogg E.A."/>
            <person name="Brutnell T.P."/>
            <person name="Doust A.N."/>
            <person name="Tuskan G.A."/>
            <person name="Rokhsar D."/>
            <person name="Devos K.M."/>
        </authorList>
    </citation>
    <scope>NUCLEOTIDE SEQUENCE [LARGE SCALE GENOMIC DNA]</scope>
    <source>
        <strain evidence="2">cv. Yugu1</strain>
    </source>
</reference>
<dbReference type="Proteomes" id="UP000004995">
    <property type="component" value="Unassembled WGS sequence"/>
</dbReference>
<proteinExistence type="predicted"/>
<dbReference type="HOGENOM" id="CLU_2908349_0_0_1"/>
<reference evidence="1" key="2">
    <citation type="submission" date="2018-08" db="UniProtKB">
        <authorList>
            <consortium name="EnsemblPlants"/>
        </authorList>
    </citation>
    <scope>IDENTIFICATION</scope>
    <source>
        <strain evidence="1">Yugu1</strain>
    </source>
</reference>
<dbReference type="EMBL" id="AGNK02000030">
    <property type="status" value="NOT_ANNOTATED_CDS"/>
    <property type="molecule type" value="Genomic_DNA"/>
</dbReference>
<dbReference type="Gramene" id="KQL28000">
    <property type="protein sequence ID" value="KQL28000"/>
    <property type="gene ID" value="SETIT_018977mg"/>
</dbReference>
<accession>K3YXI1</accession>
<dbReference type="EnsemblPlants" id="KQL28000">
    <property type="protein sequence ID" value="KQL28000"/>
    <property type="gene ID" value="SETIT_018977mg"/>
</dbReference>
<name>K3YXI1_SETIT</name>
<dbReference type="InParanoid" id="K3YXI1"/>
<evidence type="ECO:0000313" key="2">
    <source>
        <dbReference type="Proteomes" id="UP000004995"/>
    </source>
</evidence>
<dbReference type="AlphaFoldDB" id="K3YXI1"/>
<protein>
    <submittedName>
        <fullName evidence="1">Uncharacterized protein</fullName>
    </submittedName>
</protein>
<evidence type="ECO:0000313" key="1">
    <source>
        <dbReference type="EnsemblPlants" id="KQL28000"/>
    </source>
</evidence>
<organism evidence="1 2">
    <name type="scientific">Setaria italica</name>
    <name type="common">Foxtail millet</name>
    <name type="synonym">Panicum italicum</name>
    <dbReference type="NCBI Taxonomy" id="4555"/>
    <lineage>
        <taxon>Eukaryota</taxon>
        <taxon>Viridiplantae</taxon>
        <taxon>Streptophyta</taxon>
        <taxon>Embryophyta</taxon>
        <taxon>Tracheophyta</taxon>
        <taxon>Spermatophyta</taxon>
        <taxon>Magnoliopsida</taxon>
        <taxon>Liliopsida</taxon>
        <taxon>Poales</taxon>
        <taxon>Poaceae</taxon>
        <taxon>PACMAD clade</taxon>
        <taxon>Panicoideae</taxon>
        <taxon>Panicodae</taxon>
        <taxon>Paniceae</taxon>
        <taxon>Cenchrinae</taxon>
        <taxon>Setaria</taxon>
    </lineage>
</organism>
<keyword evidence="2" id="KW-1185">Reference proteome</keyword>
<sequence>MHLMRRRSATSRPTDRSRHGYYIRSSCRSTCSLPASSLLGDRCIVGSYVAAARSHACRHGYV</sequence>